<dbReference type="InParanoid" id="A0A2H3D0Z3"/>
<protein>
    <submittedName>
        <fullName evidence="1">Uncharacterized protein</fullName>
    </submittedName>
</protein>
<organism evidence="1 2">
    <name type="scientific">Armillaria gallica</name>
    <name type="common">Bulbous honey fungus</name>
    <name type="synonym">Armillaria bulbosa</name>
    <dbReference type="NCBI Taxonomy" id="47427"/>
    <lineage>
        <taxon>Eukaryota</taxon>
        <taxon>Fungi</taxon>
        <taxon>Dikarya</taxon>
        <taxon>Basidiomycota</taxon>
        <taxon>Agaricomycotina</taxon>
        <taxon>Agaricomycetes</taxon>
        <taxon>Agaricomycetidae</taxon>
        <taxon>Agaricales</taxon>
        <taxon>Marasmiineae</taxon>
        <taxon>Physalacriaceae</taxon>
        <taxon>Armillaria</taxon>
    </lineage>
</organism>
<dbReference type="AlphaFoldDB" id="A0A2H3D0Z3"/>
<sequence>MAQLTATHLTGDTRLLIRRRVVVSILYYNCRPQLLSRQPERAVPWPRVADNPPFPNADIYVLSHPVGAMSILDLYSPTLHLHIKGDAGCITVTMREPSRGFRSRCWMQRMRSQREMLPGALARL</sequence>
<proteinExistence type="predicted"/>
<evidence type="ECO:0000313" key="2">
    <source>
        <dbReference type="Proteomes" id="UP000217790"/>
    </source>
</evidence>
<reference evidence="2" key="1">
    <citation type="journal article" date="2017" name="Nat. Ecol. Evol.">
        <title>Genome expansion and lineage-specific genetic innovations in the forest pathogenic fungi Armillaria.</title>
        <authorList>
            <person name="Sipos G."/>
            <person name="Prasanna A.N."/>
            <person name="Walter M.C."/>
            <person name="O'Connor E."/>
            <person name="Balint B."/>
            <person name="Krizsan K."/>
            <person name="Kiss B."/>
            <person name="Hess J."/>
            <person name="Varga T."/>
            <person name="Slot J."/>
            <person name="Riley R."/>
            <person name="Boka B."/>
            <person name="Rigling D."/>
            <person name="Barry K."/>
            <person name="Lee J."/>
            <person name="Mihaltcheva S."/>
            <person name="LaButti K."/>
            <person name="Lipzen A."/>
            <person name="Waldron R."/>
            <person name="Moloney N.M."/>
            <person name="Sperisen C."/>
            <person name="Kredics L."/>
            <person name="Vagvoelgyi C."/>
            <person name="Patrignani A."/>
            <person name="Fitzpatrick D."/>
            <person name="Nagy I."/>
            <person name="Doyle S."/>
            <person name="Anderson J.B."/>
            <person name="Grigoriev I.V."/>
            <person name="Gueldener U."/>
            <person name="Muensterkoetter M."/>
            <person name="Nagy L.G."/>
        </authorList>
    </citation>
    <scope>NUCLEOTIDE SEQUENCE [LARGE SCALE GENOMIC DNA]</scope>
    <source>
        <strain evidence="2">Ar21-2</strain>
    </source>
</reference>
<dbReference type="Proteomes" id="UP000217790">
    <property type="component" value="Unassembled WGS sequence"/>
</dbReference>
<gene>
    <name evidence="1" type="ORF">ARMGADRAFT_1085099</name>
</gene>
<dbReference type="EMBL" id="KZ293676">
    <property type="protein sequence ID" value="PBK87770.1"/>
    <property type="molecule type" value="Genomic_DNA"/>
</dbReference>
<accession>A0A2H3D0Z3</accession>
<keyword evidence="2" id="KW-1185">Reference proteome</keyword>
<evidence type="ECO:0000313" key="1">
    <source>
        <dbReference type="EMBL" id="PBK87770.1"/>
    </source>
</evidence>
<name>A0A2H3D0Z3_ARMGA</name>